<evidence type="ECO:0000256" key="1">
    <source>
        <dbReference type="SAM" id="Phobius"/>
    </source>
</evidence>
<dbReference type="KEGG" id="far:ABE41_019130"/>
<keyword evidence="1" id="KW-0812">Transmembrane</keyword>
<feature type="domain" description="DUF4179" evidence="2">
    <location>
        <begin position="49"/>
        <end position="106"/>
    </location>
</feature>
<organism evidence="3 4">
    <name type="scientific">Fictibacillus arsenicus</name>
    <dbReference type="NCBI Taxonomy" id="255247"/>
    <lineage>
        <taxon>Bacteria</taxon>
        <taxon>Bacillati</taxon>
        <taxon>Bacillota</taxon>
        <taxon>Bacilli</taxon>
        <taxon>Bacillales</taxon>
        <taxon>Fictibacillaceae</taxon>
        <taxon>Fictibacillus</taxon>
    </lineage>
</organism>
<dbReference type="InterPro" id="IPR025436">
    <property type="entry name" value="DUF4179"/>
</dbReference>
<proteinExistence type="predicted"/>
<evidence type="ECO:0000259" key="2">
    <source>
        <dbReference type="Pfam" id="PF13786"/>
    </source>
</evidence>
<feature type="transmembrane region" description="Helical" evidence="1">
    <location>
        <begin position="50"/>
        <end position="70"/>
    </location>
</feature>
<dbReference type="Proteomes" id="UP000077412">
    <property type="component" value="Chromosome"/>
</dbReference>
<keyword evidence="1" id="KW-0472">Membrane</keyword>
<keyword evidence="1" id="KW-1133">Transmembrane helix</keyword>
<accession>A0A1B1Z9S4</accession>
<dbReference type="RefSeq" id="WP_066293909.1">
    <property type="nucleotide sequence ID" value="NZ_CP016761.1"/>
</dbReference>
<dbReference type="STRING" id="255247.ABE41_019130"/>
<dbReference type="AlphaFoldDB" id="A0A1B1Z9S4"/>
<evidence type="ECO:0000313" key="4">
    <source>
        <dbReference type="Proteomes" id="UP000077412"/>
    </source>
</evidence>
<name>A0A1B1Z9S4_9BACL</name>
<protein>
    <recommendedName>
        <fullName evidence="2">DUF4179 domain-containing protein</fullName>
    </recommendedName>
</protein>
<sequence>MEDKLKKLRDSMTSTVLSDVTFDQNLERKIHERIEKRSFTSKKNLLGERLMYITAAAVLLFALFIGSAFVSPAMAKMAAKIPYLGQYFESENIGYVIHEKLKEEGYHINGVGASYQGKKEIFIDIQGDDQYFEKVKSEVESVAAEILKSRDYDAYSIKVDKYQERILSEEDKKFMEKQEKQAEQDEKILTAINEMREEYHLEGLGIDPNKKIIEIEVPDTVERTDEMKQKVQQIVSAHTNESYTIKIKKINIKKRDQDWRWGEILTIVGEDLMGKKVYKVTGLAYSVYPSPEIIFKTSLKSTDPDAKEHAEQLEKVIEDYLKTDEMKEMVKGDSYTITIRSKDKKKLN</sequence>
<keyword evidence="4" id="KW-1185">Reference proteome</keyword>
<dbReference type="Pfam" id="PF13222">
    <property type="entry name" value="DUF4030"/>
    <property type="match status" value="1"/>
</dbReference>
<dbReference type="EMBL" id="CP016761">
    <property type="protein sequence ID" value="ANX14131.1"/>
    <property type="molecule type" value="Genomic_DNA"/>
</dbReference>
<reference evidence="3 4" key="1">
    <citation type="submission" date="2016-08" db="EMBL/GenBank/DDBJ databases">
        <title>Complete genome sequence of Fictibacillus arsenicus G25-54, a strain with toxicity to nematodes and a potential arsenic-resistance activity.</title>
        <authorList>
            <person name="Zheng Z."/>
        </authorList>
    </citation>
    <scope>NUCLEOTIDE SEQUENCE [LARGE SCALE GENOMIC DNA]</scope>
    <source>
        <strain evidence="3 4">G25-54</strain>
    </source>
</reference>
<gene>
    <name evidence="3" type="ORF">ABE41_019130</name>
</gene>
<dbReference type="Pfam" id="PF13786">
    <property type="entry name" value="DUF4179"/>
    <property type="match status" value="1"/>
</dbReference>
<evidence type="ECO:0000313" key="3">
    <source>
        <dbReference type="EMBL" id="ANX14131.1"/>
    </source>
</evidence>
<dbReference type="InterPro" id="IPR025108">
    <property type="entry name" value="DUF4030"/>
</dbReference>